<proteinExistence type="predicted"/>
<dbReference type="Gene3D" id="3.20.80.10">
    <property type="entry name" value="Regulatory factor, effector binding domain"/>
    <property type="match status" value="1"/>
</dbReference>
<evidence type="ECO:0000259" key="1">
    <source>
        <dbReference type="Pfam" id="PF06445"/>
    </source>
</evidence>
<feature type="domain" description="GyrI-like small molecule binding" evidence="1">
    <location>
        <begin position="26"/>
        <end position="204"/>
    </location>
</feature>
<gene>
    <name evidence="2" type="ORF">MTR66_11125</name>
</gene>
<evidence type="ECO:0000313" key="3">
    <source>
        <dbReference type="Proteomes" id="UP001202281"/>
    </source>
</evidence>
<dbReference type="RefSeq" id="WP_243920935.1">
    <property type="nucleotide sequence ID" value="NZ_JALHLG010000013.1"/>
</dbReference>
<dbReference type="PIRSF" id="PIRSF031644">
    <property type="entry name" value="UCP031644"/>
    <property type="match status" value="1"/>
</dbReference>
<dbReference type="InterPro" id="IPR011256">
    <property type="entry name" value="Reg_factor_effector_dom_sf"/>
</dbReference>
<keyword evidence="3" id="KW-1185">Reference proteome</keyword>
<organism evidence="2 3">
    <name type="scientific">Novosphingobium beihaiensis</name>
    <dbReference type="NCBI Taxonomy" id="2930389"/>
    <lineage>
        <taxon>Bacteria</taxon>
        <taxon>Pseudomonadati</taxon>
        <taxon>Pseudomonadota</taxon>
        <taxon>Alphaproteobacteria</taxon>
        <taxon>Sphingomonadales</taxon>
        <taxon>Sphingomonadaceae</taxon>
        <taxon>Novosphingobium</taxon>
    </lineage>
</organism>
<protein>
    <submittedName>
        <fullName evidence="2">GyrI-like domain-containing protein</fullName>
    </submittedName>
</protein>
<evidence type="ECO:0000313" key="2">
    <source>
        <dbReference type="EMBL" id="MCJ2187361.1"/>
    </source>
</evidence>
<sequence length="207" mass="23376">MATQGKVDFKVTEKRLFSAPSDDFVEVDIPGLTYLMIDGQGAPGGAAYIDALGSLYPAAYALKFFSKQTLEQDYVVPPLEGLWWSDKKDAFTAGRQDEWRWTMMIMVPDWITPDQFAAVLEALKAKKPEIDFSKLRMASLHEGRSLQKLHLGSFADEAPVLHRLHYELMPSLGLTFNGPHHEIYLSDPRKVAPEKLRTVLRQPVRSV</sequence>
<dbReference type="InterPro" id="IPR008319">
    <property type="entry name" value="GyrI-like_CCH_Lin2189-like"/>
</dbReference>
<dbReference type="EMBL" id="JALHLG010000013">
    <property type="protein sequence ID" value="MCJ2187361.1"/>
    <property type="molecule type" value="Genomic_DNA"/>
</dbReference>
<dbReference type="InterPro" id="IPR029442">
    <property type="entry name" value="GyrI-like"/>
</dbReference>
<dbReference type="Pfam" id="PF06445">
    <property type="entry name" value="GyrI-like"/>
    <property type="match status" value="1"/>
</dbReference>
<dbReference type="SUPFAM" id="SSF55136">
    <property type="entry name" value="Probable bacterial effector-binding domain"/>
    <property type="match status" value="1"/>
</dbReference>
<name>A0ABT0BQN8_9SPHN</name>
<reference evidence="2 3" key="1">
    <citation type="submission" date="2022-04" db="EMBL/GenBank/DDBJ databases">
        <title>Identification of a novel bacterium isolated from mangrove sediments.</title>
        <authorList>
            <person name="Pan X."/>
        </authorList>
    </citation>
    <scope>NUCLEOTIDE SEQUENCE [LARGE SCALE GENOMIC DNA]</scope>
    <source>
        <strain evidence="2 3">B2638</strain>
    </source>
</reference>
<accession>A0ABT0BQN8</accession>
<comment type="caution">
    <text evidence="2">The sequence shown here is derived from an EMBL/GenBank/DDBJ whole genome shotgun (WGS) entry which is preliminary data.</text>
</comment>
<dbReference type="Proteomes" id="UP001202281">
    <property type="component" value="Unassembled WGS sequence"/>
</dbReference>